<name>A0ACB9BC15_ARCLA</name>
<evidence type="ECO:0000313" key="2">
    <source>
        <dbReference type="Proteomes" id="UP001055879"/>
    </source>
</evidence>
<comment type="caution">
    <text evidence="1">The sequence shown here is derived from an EMBL/GenBank/DDBJ whole genome shotgun (WGS) entry which is preliminary data.</text>
</comment>
<keyword evidence="2" id="KW-1185">Reference proteome</keyword>
<organism evidence="1 2">
    <name type="scientific">Arctium lappa</name>
    <name type="common">Greater burdock</name>
    <name type="synonym">Lappa major</name>
    <dbReference type="NCBI Taxonomy" id="4217"/>
    <lineage>
        <taxon>Eukaryota</taxon>
        <taxon>Viridiplantae</taxon>
        <taxon>Streptophyta</taxon>
        <taxon>Embryophyta</taxon>
        <taxon>Tracheophyta</taxon>
        <taxon>Spermatophyta</taxon>
        <taxon>Magnoliopsida</taxon>
        <taxon>eudicotyledons</taxon>
        <taxon>Gunneridae</taxon>
        <taxon>Pentapetalae</taxon>
        <taxon>asterids</taxon>
        <taxon>campanulids</taxon>
        <taxon>Asterales</taxon>
        <taxon>Asteraceae</taxon>
        <taxon>Carduoideae</taxon>
        <taxon>Cardueae</taxon>
        <taxon>Arctiinae</taxon>
        <taxon>Arctium</taxon>
    </lineage>
</organism>
<protein>
    <submittedName>
        <fullName evidence="1">Uncharacterized protein</fullName>
    </submittedName>
</protein>
<proteinExistence type="predicted"/>
<evidence type="ECO:0000313" key="1">
    <source>
        <dbReference type="EMBL" id="KAI3719469.1"/>
    </source>
</evidence>
<dbReference type="Proteomes" id="UP001055879">
    <property type="component" value="Linkage Group LG06"/>
</dbReference>
<reference evidence="1 2" key="2">
    <citation type="journal article" date="2022" name="Mol. Ecol. Resour.">
        <title>The genomes of chicory, endive, great burdock and yacon provide insights into Asteraceae paleo-polyploidization history and plant inulin production.</title>
        <authorList>
            <person name="Fan W."/>
            <person name="Wang S."/>
            <person name="Wang H."/>
            <person name="Wang A."/>
            <person name="Jiang F."/>
            <person name="Liu H."/>
            <person name="Zhao H."/>
            <person name="Xu D."/>
            <person name="Zhang Y."/>
        </authorList>
    </citation>
    <scope>NUCLEOTIDE SEQUENCE [LARGE SCALE GENOMIC DNA]</scope>
    <source>
        <strain evidence="2">cv. Niubang</strain>
    </source>
</reference>
<dbReference type="EMBL" id="CM042052">
    <property type="protein sequence ID" value="KAI3719469.1"/>
    <property type="molecule type" value="Genomic_DNA"/>
</dbReference>
<accession>A0ACB9BC15</accession>
<gene>
    <name evidence="1" type="ORF">L6452_20368</name>
</gene>
<sequence length="69" mass="8383">MYCYSDKFNYYSLRCYTCTITALWVILLVEFFVLWVTVLSHQILVQIKLRVDRLNFFFTCSRSLSLRQL</sequence>
<reference evidence="2" key="1">
    <citation type="journal article" date="2022" name="Mol. Ecol. Resour.">
        <title>The genomes of chicory, endive, great burdock and yacon provide insights into Asteraceae palaeo-polyploidization history and plant inulin production.</title>
        <authorList>
            <person name="Fan W."/>
            <person name="Wang S."/>
            <person name="Wang H."/>
            <person name="Wang A."/>
            <person name="Jiang F."/>
            <person name="Liu H."/>
            <person name="Zhao H."/>
            <person name="Xu D."/>
            <person name="Zhang Y."/>
        </authorList>
    </citation>
    <scope>NUCLEOTIDE SEQUENCE [LARGE SCALE GENOMIC DNA]</scope>
    <source>
        <strain evidence="2">cv. Niubang</strain>
    </source>
</reference>